<dbReference type="SMART" id="SM00465">
    <property type="entry name" value="GIYc"/>
    <property type="match status" value="1"/>
</dbReference>
<feature type="domain" description="GIY-YIG" evidence="2">
    <location>
        <begin position="1"/>
        <end position="78"/>
    </location>
</feature>
<dbReference type="CDD" id="cd10449">
    <property type="entry name" value="GIY-YIG_SLX1_like"/>
    <property type="match status" value="1"/>
</dbReference>
<accession>A0A1F6CL38</accession>
<evidence type="ECO:0000256" key="1">
    <source>
        <dbReference type="ARBA" id="ARBA00007435"/>
    </source>
</evidence>
<dbReference type="PROSITE" id="PS50164">
    <property type="entry name" value="GIY_YIG"/>
    <property type="match status" value="1"/>
</dbReference>
<comment type="caution">
    <text evidence="3">The sequence shown here is derived from an EMBL/GenBank/DDBJ whole genome shotgun (WGS) entry which is preliminary data.</text>
</comment>
<evidence type="ECO:0000313" key="3">
    <source>
        <dbReference type="EMBL" id="OGG49966.1"/>
    </source>
</evidence>
<proteinExistence type="inferred from homology"/>
<dbReference type="Proteomes" id="UP000176445">
    <property type="component" value="Unassembled WGS sequence"/>
</dbReference>
<gene>
    <name evidence="3" type="ORF">A2704_01580</name>
</gene>
<dbReference type="InterPro" id="IPR050190">
    <property type="entry name" value="UPF0213_domain"/>
</dbReference>
<dbReference type="InterPro" id="IPR035901">
    <property type="entry name" value="GIY-YIG_endonuc_sf"/>
</dbReference>
<organism evidence="3 4">
    <name type="scientific">Candidatus Kaiserbacteria bacterium RIFCSPHIGHO2_01_FULL_54_36b</name>
    <dbReference type="NCBI Taxonomy" id="1798483"/>
    <lineage>
        <taxon>Bacteria</taxon>
        <taxon>Candidatus Kaiseribacteriota</taxon>
    </lineage>
</organism>
<dbReference type="SUPFAM" id="SSF82771">
    <property type="entry name" value="GIY-YIG endonuclease"/>
    <property type="match status" value="1"/>
</dbReference>
<evidence type="ECO:0000313" key="4">
    <source>
        <dbReference type="Proteomes" id="UP000176445"/>
    </source>
</evidence>
<name>A0A1F6CL38_9BACT</name>
<dbReference type="PANTHER" id="PTHR34477:SF1">
    <property type="entry name" value="UPF0213 PROTEIN YHBQ"/>
    <property type="match status" value="1"/>
</dbReference>
<evidence type="ECO:0000259" key="2">
    <source>
        <dbReference type="PROSITE" id="PS50164"/>
    </source>
</evidence>
<dbReference type="AlphaFoldDB" id="A0A1F6CL38"/>
<dbReference type="InterPro" id="IPR000305">
    <property type="entry name" value="GIY-YIG_endonuc"/>
</dbReference>
<sequence length="82" mass="9942">MHFVYLLRSVVDGSFYIGRTEDLERRLKEHNSGEGYYTRRKRPYGLIYYEAYKELEEAKEREKQIKRFGSAYSALLKRLKLK</sequence>
<reference evidence="3 4" key="1">
    <citation type="journal article" date="2016" name="Nat. Commun.">
        <title>Thousands of microbial genomes shed light on interconnected biogeochemical processes in an aquifer system.</title>
        <authorList>
            <person name="Anantharaman K."/>
            <person name="Brown C.T."/>
            <person name="Hug L.A."/>
            <person name="Sharon I."/>
            <person name="Castelle C.J."/>
            <person name="Probst A.J."/>
            <person name="Thomas B.C."/>
            <person name="Singh A."/>
            <person name="Wilkins M.J."/>
            <person name="Karaoz U."/>
            <person name="Brodie E.L."/>
            <person name="Williams K.H."/>
            <person name="Hubbard S.S."/>
            <person name="Banfield J.F."/>
        </authorList>
    </citation>
    <scope>NUCLEOTIDE SEQUENCE [LARGE SCALE GENOMIC DNA]</scope>
</reference>
<dbReference type="EMBL" id="MFKW01000060">
    <property type="protein sequence ID" value="OGG49966.1"/>
    <property type="molecule type" value="Genomic_DNA"/>
</dbReference>
<comment type="similarity">
    <text evidence="1">Belongs to the UPF0213 family.</text>
</comment>
<protein>
    <recommendedName>
        <fullName evidence="2">GIY-YIG domain-containing protein</fullName>
    </recommendedName>
</protein>
<dbReference type="PANTHER" id="PTHR34477">
    <property type="entry name" value="UPF0213 PROTEIN YHBQ"/>
    <property type="match status" value="1"/>
</dbReference>
<dbReference type="Pfam" id="PF01541">
    <property type="entry name" value="GIY-YIG"/>
    <property type="match status" value="1"/>
</dbReference>
<dbReference type="Gene3D" id="3.40.1440.10">
    <property type="entry name" value="GIY-YIG endonuclease"/>
    <property type="match status" value="1"/>
</dbReference>